<keyword evidence="1" id="KW-0479">Metal-binding</keyword>
<dbReference type="Gene3D" id="2.60.40.420">
    <property type="entry name" value="Cupredoxins - blue copper proteins"/>
    <property type="match status" value="3"/>
</dbReference>
<dbReference type="InterPro" id="IPR006311">
    <property type="entry name" value="TAT_signal"/>
</dbReference>
<dbReference type="CDD" id="cd13870">
    <property type="entry name" value="CuRO_2_CopA_like_1"/>
    <property type="match status" value="1"/>
</dbReference>
<dbReference type="InterPro" id="IPR045087">
    <property type="entry name" value="Cu-oxidase_fam"/>
</dbReference>
<evidence type="ECO:0000259" key="6">
    <source>
        <dbReference type="Pfam" id="PF07732"/>
    </source>
</evidence>
<dbReference type="InterPro" id="IPR034279">
    <property type="entry name" value="CuRO_3_CopA"/>
</dbReference>
<dbReference type="InterPro" id="IPR033138">
    <property type="entry name" value="Cu_oxidase_CS"/>
</dbReference>
<sequence length="483" mass="53120">MRRPGLSRREFLGIAGMAAGALALGGCGPFSGGGRDLPGSPQARRTGETREHLLRAAPLEFEAGGQRLLTWGYEGDVPGPEIRLKEGDTLRVRLRNELPEETTIHWHGLPVPNAMDGVPGVTQRPISPGEEFVYEFVVPVAGTYIYHSHVGLQLDRGLYGALIVEPAKENLDYDREYVLVLDDWLDGAGGTPEDALRRLRDSGGMMGGGMGGATLEYPLYLVNGRPPEDPATFEVRRGERVRLRLVNPSAETVFRFAAGGHRLTVTHADGQPVEPVTVDALRIGMGERYDVVFEADNPGVHQLTAAPEGKEGLARALLRYRESAASSPPPADLLPKELRGKLLTYADLKDARERSFPEDTLLGGPDRVYRLTLSGGHGSYAWAIDGQLYPDADLLEVREGEWVRFELQNHSMMVHPMHLHGHFFQLRNDTGRGPFKDTALVEPHMGHLAFDFVADNPGEWFFHCHNAYHLETGMARVVSYGGS</sequence>
<dbReference type="AlphaFoldDB" id="A0A510HK27"/>
<dbReference type="Pfam" id="PF00394">
    <property type="entry name" value="Cu-oxidase"/>
    <property type="match status" value="1"/>
</dbReference>
<dbReference type="CDD" id="cd13896">
    <property type="entry name" value="CuRO_3_CopA"/>
    <property type="match status" value="1"/>
</dbReference>
<evidence type="ECO:0000313" key="7">
    <source>
        <dbReference type="EMBL" id="BBL80360.1"/>
    </source>
</evidence>
<protein>
    <submittedName>
        <fullName evidence="7">Putative oxidase (Copper-binding protein)</fullName>
    </submittedName>
</protein>
<organism evidence="7 8">
    <name type="scientific">Rubrobacter xylanophilus</name>
    <dbReference type="NCBI Taxonomy" id="49319"/>
    <lineage>
        <taxon>Bacteria</taxon>
        <taxon>Bacillati</taxon>
        <taxon>Actinomycetota</taxon>
        <taxon>Rubrobacteria</taxon>
        <taxon>Rubrobacterales</taxon>
        <taxon>Rubrobacteraceae</taxon>
        <taxon>Rubrobacter</taxon>
    </lineage>
</organism>
<name>A0A510HK27_9ACTN</name>
<dbReference type="PROSITE" id="PS00080">
    <property type="entry name" value="MULTICOPPER_OXIDASE2"/>
    <property type="match status" value="1"/>
</dbReference>
<dbReference type="Pfam" id="PF07732">
    <property type="entry name" value="Cu-oxidase_3"/>
    <property type="match status" value="1"/>
</dbReference>
<dbReference type="SUPFAM" id="SSF49503">
    <property type="entry name" value="Cupredoxins"/>
    <property type="match status" value="3"/>
</dbReference>
<dbReference type="GO" id="GO:0005507">
    <property type="term" value="F:copper ion binding"/>
    <property type="evidence" value="ECO:0007669"/>
    <property type="project" value="InterPro"/>
</dbReference>
<keyword evidence="8" id="KW-1185">Reference proteome</keyword>
<gene>
    <name evidence="7" type="ORF">RxyAA322_22140</name>
</gene>
<dbReference type="RefSeq" id="WP_143528376.1">
    <property type="nucleotide sequence ID" value="NZ_AP019791.1"/>
</dbReference>
<feature type="domain" description="Plastocyanin-like" evidence="5">
    <location>
        <begin position="372"/>
        <end position="478"/>
    </location>
</feature>
<evidence type="ECO:0000256" key="1">
    <source>
        <dbReference type="ARBA" id="ARBA00022723"/>
    </source>
</evidence>
<proteinExistence type="predicted"/>
<dbReference type="OrthoDB" id="345021at2"/>
<evidence type="ECO:0000259" key="4">
    <source>
        <dbReference type="Pfam" id="PF00394"/>
    </source>
</evidence>
<dbReference type="PROSITE" id="PS51318">
    <property type="entry name" value="TAT"/>
    <property type="match status" value="1"/>
</dbReference>
<dbReference type="PROSITE" id="PS00079">
    <property type="entry name" value="MULTICOPPER_OXIDASE1"/>
    <property type="match status" value="2"/>
</dbReference>
<evidence type="ECO:0000256" key="2">
    <source>
        <dbReference type="ARBA" id="ARBA00023002"/>
    </source>
</evidence>
<dbReference type="GO" id="GO:0016491">
    <property type="term" value="F:oxidoreductase activity"/>
    <property type="evidence" value="ECO:0007669"/>
    <property type="project" value="UniProtKB-KW"/>
</dbReference>
<dbReference type="PANTHER" id="PTHR11709">
    <property type="entry name" value="MULTI-COPPER OXIDASE"/>
    <property type="match status" value="1"/>
</dbReference>
<dbReference type="PANTHER" id="PTHR11709:SF394">
    <property type="entry name" value="FI03373P-RELATED"/>
    <property type="match status" value="1"/>
</dbReference>
<dbReference type="PROSITE" id="PS51257">
    <property type="entry name" value="PROKAR_LIPOPROTEIN"/>
    <property type="match status" value="1"/>
</dbReference>
<evidence type="ECO:0000256" key="3">
    <source>
        <dbReference type="ARBA" id="ARBA00023008"/>
    </source>
</evidence>
<dbReference type="CDD" id="cd13861">
    <property type="entry name" value="CuRO_1_CumA_like"/>
    <property type="match status" value="1"/>
</dbReference>
<dbReference type="EMBL" id="AP019791">
    <property type="protein sequence ID" value="BBL80360.1"/>
    <property type="molecule type" value="Genomic_DNA"/>
</dbReference>
<dbReference type="InterPro" id="IPR019546">
    <property type="entry name" value="TAT_signal_bac_arc"/>
</dbReference>
<dbReference type="Pfam" id="PF07731">
    <property type="entry name" value="Cu-oxidase_2"/>
    <property type="match status" value="1"/>
</dbReference>
<evidence type="ECO:0000259" key="5">
    <source>
        <dbReference type="Pfam" id="PF07731"/>
    </source>
</evidence>
<feature type="domain" description="Plastocyanin-like" evidence="6">
    <location>
        <begin position="69"/>
        <end position="168"/>
    </location>
</feature>
<dbReference type="InterPro" id="IPR008972">
    <property type="entry name" value="Cupredoxin"/>
</dbReference>
<evidence type="ECO:0000313" key="8">
    <source>
        <dbReference type="Proteomes" id="UP000318065"/>
    </source>
</evidence>
<reference evidence="7" key="1">
    <citation type="journal article" date="2019" name="Microbiol. Resour. Announc.">
        <title>Complete Genome Sequence of Rubrobacter xylanophilus Strain AA3-22, Isolated from Arima Onsen in Japan.</title>
        <authorList>
            <person name="Tomariguchi N."/>
            <person name="Miyazaki K."/>
        </authorList>
    </citation>
    <scope>NUCLEOTIDE SEQUENCE [LARGE SCALE GENOMIC DNA]</scope>
    <source>
        <strain evidence="7">AA3-22</strain>
    </source>
</reference>
<dbReference type="InterPro" id="IPR002355">
    <property type="entry name" value="Cu_oxidase_Cu_BS"/>
</dbReference>
<dbReference type="InterPro" id="IPR011707">
    <property type="entry name" value="Cu-oxidase-like_N"/>
</dbReference>
<dbReference type="InterPro" id="IPR001117">
    <property type="entry name" value="Cu-oxidase_2nd"/>
</dbReference>
<accession>A0A510HK27</accession>
<keyword evidence="2" id="KW-0560">Oxidoreductase</keyword>
<dbReference type="InterPro" id="IPR011706">
    <property type="entry name" value="Cu-oxidase_C"/>
</dbReference>
<keyword evidence="3" id="KW-0186">Copper</keyword>
<dbReference type="NCBIfam" id="TIGR01409">
    <property type="entry name" value="TAT_signal_seq"/>
    <property type="match status" value="1"/>
</dbReference>
<feature type="domain" description="Plastocyanin-like" evidence="4">
    <location>
        <begin position="176"/>
        <end position="322"/>
    </location>
</feature>
<dbReference type="Proteomes" id="UP000318065">
    <property type="component" value="Chromosome"/>
</dbReference>